<organism evidence="1 2">
    <name type="scientific">Mediterranea massiliensis</name>
    <dbReference type="NCBI Taxonomy" id="1841865"/>
    <lineage>
        <taxon>Bacteria</taxon>
        <taxon>Pseudomonadati</taxon>
        <taxon>Bacteroidota</taxon>
        <taxon>Bacteroidia</taxon>
        <taxon>Bacteroidales</taxon>
        <taxon>Bacteroidaceae</taxon>
        <taxon>Mediterranea</taxon>
    </lineage>
</organism>
<sequence>MEATIKQVQEIVSVLTEEQQQLLKDTINYGAWGDADMEFLDENGNIETVGMYGYCTNDAKEAGHFSGRKVAAMFRSIYKKLCPANRNQTGRYISHCNDWWGDGSGDMLFIRHSYYRAFEEWARQ</sequence>
<dbReference type="Proteomes" id="UP000766986">
    <property type="component" value="Unassembled WGS sequence"/>
</dbReference>
<reference evidence="1 2" key="1">
    <citation type="journal article" date="2021" name="Sci. Rep.">
        <title>The distribution of antibiotic resistance genes in chicken gut microbiota commensals.</title>
        <authorList>
            <person name="Juricova H."/>
            <person name="Matiasovicova J."/>
            <person name="Kubasova T."/>
            <person name="Cejkova D."/>
            <person name="Rychlik I."/>
        </authorList>
    </citation>
    <scope>NUCLEOTIDE SEQUENCE [LARGE SCALE GENOMIC DNA]</scope>
    <source>
        <strain evidence="1 2">An772</strain>
    </source>
</reference>
<evidence type="ECO:0000313" key="2">
    <source>
        <dbReference type="Proteomes" id="UP000766986"/>
    </source>
</evidence>
<dbReference type="RefSeq" id="WP_205094879.1">
    <property type="nucleotide sequence ID" value="NZ_JACLYZ010000006.1"/>
</dbReference>
<evidence type="ECO:0000313" key="1">
    <source>
        <dbReference type="EMBL" id="MBM6734454.1"/>
    </source>
</evidence>
<proteinExistence type="predicted"/>
<protein>
    <submittedName>
        <fullName evidence="1">Uncharacterized protein</fullName>
    </submittedName>
</protein>
<comment type="caution">
    <text evidence="1">The sequence shown here is derived from an EMBL/GenBank/DDBJ whole genome shotgun (WGS) entry which is preliminary data.</text>
</comment>
<keyword evidence="2" id="KW-1185">Reference proteome</keyword>
<name>A0ABS2DYK1_9BACT</name>
<gene>
    <name evidence="1" type="ORF">H7U35_04315</name>
</gene>
<dbReference type="EMBL" id="JACLYZ010000006">
    <property type="protein sequence ID" value="MBM6734454.1"/>
    <property type="molecule type" value="Genomic_DNA"/>
</dbReference>
<accession>A0ABS2DYK1</accession>